<sequence>MLFCIIALSRDTMTERAIVLPASKAPLTRKINACQQAPARDLRRVHITAPLKFSFFTETSTLTRDVKHKLLPATPVKRTYIFVGLNINKPKSTSAGSATLARQPRYYSREHQIVTSPGNHAVLIVGYMKKVRLKCKATVPSTTDLKFRTFSATYQNIPQRHPYLMPLSTLHSFYNNPGYYSSKRYFSYSRG</sequence>
<keyword evidence="2" id="KW-1185">Reference proteome</keyword>
<dbReference type="KEGG" id="muh:HYN43_013260"/>
<dbReference type="EMBL" id="CP032869">
    <property type="protein sequence ID" value="AYL96201.1"/>
    <property type="molecule type" value="Genomic_DNA"/>
</dbReference>
<dbReference type="AlphaFoldDB" id="A0A494VQH4"/>
<reference evidence="1 2" key="1">
    <citation type="submission" date="2018-10" db="EMBL/GenBank/DDBJ databases">
        <title>Genome sequencing of Mucilaginibacter sp. HYN0043.</title>
        <authorList>
            <person name="Kim M."/>
            <person name="Yi H."/>
        </authorList>
    </citation>
    <scope>NUCLEOTIDE SEQUENCE [LARGE SCALE GENOMIC DNA]</scope>
    <source>
        <strain evidence="1 2">HYN0043</strain>
    </source>
</reference>
<organism evidence="1 2">
    <name type="scientific">Mucilaginibacter celer</name>
    <dbReference type="NCBI Taxonomy" id="2305508"/>
    <lineage>
        <taxon>Bacteria</taxon>
        <taxon>Pseudomonadati</taxon>
        <taxon>Bacteroidota</taxon>
        <taxon>Sphingobacteriia</taxon>
        <taxon>Sphingobacteriales</taxon>
        <taxon>Sphingobacteriaceae</taxon>
        <taxon>Mucilaginibacter</taxon>
    </lineage>
</organism>
<gene>
    <name evidence="1" type="ORF">HYN43_013260</name>
</gene>
<accession>A0A494VQH4</accession>
<dbReference type="Proteomes" id="UP000270046">
    <property type="component" value="Chromosome"/>
</dbReference>
<evidence type="ECO:0000313" key="2">
    <source>
        <dbReference type="Proteomes" id="UP000270046"/>
    </source>
</evidence>
<evidence type="ECO:0000313" key="1">
    <source>
        <dbReference type="EMBL" id="AYL96201.1"/>
    </source>
</evidence>
<name>A0A494VQH4_9SPHI</name>
<proteinExistence type="predicted"/>
<protein>
    <submittedName>
        <fullName evidence="1">Uncharacterized protein</fullName>
    </submittedName>
</protein>